<dbReference type="OrthoDB" id="156233at2157"/>
<dbReference type="Gene3D" id="1.10.10.10">
    <property type="entry name" value="Winged helix-like DNA-binding domain superfamily/Winged helix DNA-binding domain"/>
    <property type="match status" value="1"/>
</dbReference>
<evidence type="ECO:0000256" key="1">
    <source>
        <dbReference type="ARBA" id="ARBA00023015"/>
    </source>
</evidence>
<evidence type="ECO:0000259" key="4">
    <source>
        <dbReference type="Pfam" id="PF15915"/>
    </source>
</evidence>
<evidence type="ECO:0000256" key="2">
    <source>
        <dbReference type="ARBA" id="ARBA00023163"/>
    </source>
</evidence>
<dbReference type="RefSeq" id="WP_092658318.1">
    <property type="nucleotide sequence ID" value="NZ_FOCX01000003.1"/>
</dbReference>
<dbReference type="InterPro" id="IPR036388">
    <property type="entry name" value="WH-like_DNA-bd_sf"/>
</dbReference>
<dbReference type="AlphaFoldDB" id="A0A1H8H3E4"/>
<reference evidence="6" key="1">
    <citation type="submission" date="2016-10" db="EMBL/GenBank/DDBJ databases">
        <authorList>
            <person name="Varghese N."/>
            <person name="Submissions S."/>
        </authorList>
    </citation>
    <scope>NUCLEOTIDE SEQUENCE [LARGE SCALE GENOMIC DNA]</scope>
    <source>
        <strain evidence="6">IBRC-M 10043</strain>
    </source>
</reference>
<dbReference type="InterPro" id="IPR031803">
    <property type="entry name" value="BAT_GAF/HTH-assoc"/>
</dbReference>
<proteinExistence type="predicted"/>
<dbReference type="InterPro" id="IPR007050">
    <property type="entry name" value="HTH_bacterioopsin"/>
</dbReference>
<dbReference type="PANTHER" id="PTHR34236:SF1">
    <property type="entry name" value="DIMETHYL SULFOXIDE REDUCTASE TRANSCRIPTIONAL ACTIVATOR"/>
    <property type="match status" value="1"/>
</dbReference>
<dbReference type="Pfam" id="PF04967">
    <property type="entry name" value="HTH_10"/>
    <property type="match status" value="1"/>
</dbReference>
<name>A0A1H8H3E4_9EURY</name>
<keyword evidence="1" id="KW-0805">Transcription regulation</keyword>
<organism evidence="5 6">
    <name type="scientific">Halorientalis persicus</name>
    <dbReference type="NCBI Taxonomy" id="1367881"/>
    <lineage>
        <taxon>Archaea</taxon>
        <taxon>Methanobacteriati</taxon>
        <taxon>Methanobacteriota</taxon>
        <taxon>Stenosarchaea group</taxon>
        <taxon>Halobacteria</taxon>
        <taxon>Halobacteriales</taxon>
        <taxon>Haloarculaceae</taxon>
        <taxon>Halorientalis</taxon>
    </lineage>
</organism>
<feature type="domain" description="HTH bat-type" evidence="3">
    <location>
        <begin position="156"/>
        <end position="207"/>
    </location>
</feature>
<gene>
    <name evidence="5" type="ORF">SAMN05216388_1003276</name>
</gene>
<evidence type="ECO:0000313" key="5">
    <source>
        <dbReference type="EMBL" id="SEN50540.1"/>
    </source>
</evidence>
<dbReference type="Proteomes" id="UP000198775">
    <property type="component" value="Unassembled WGS sequence"/>
</dbReference>
<accession>A0A1H8H3E4</accession>
<evidence type="ECO:0000313" key="6">
    <source>
        <dbReference type="Proteomes" id="UP000198775"/>
    </source>
</evidence>
<keyword evidence="2" id="KW-0804">Transcription</keyword>
<keyword evidence="6" id="KW-1185">Reference proteome</keyword>
<protein>
    <submittedName>
        <fullName evidence="5">Predicted DNA binding protein, contains HTH domain</fullName>
    </submittedName>
</protein>
<feature type="domain" description="Bacterioopsin transcriptional activator GAF and HTH associated" evidence="4">
    <location>
        <begin position="5"/>
        <end position="141"/>
    </location>
</feature>
<dbReference type="PANTHER" id="PTHR34236">
    <property type="entry name" value="DIMETHYL SULFOXIDE REDUCTASE TRANSCRIPTIONAL ACTIVATOR"/>
    <property type="match status" value="1"/>
</dbReference>
<dbReference type="EMBL" id="FOCX01000003">
    <property type="protein sequence ID" value="SEN50540.1"/>
    <property type="molecule type" value="Genomic_DNA"/>
</dbReference>
<dbReference type="Pfam" id="PF15915">
    <property type="entry name" value="BAT"/>
    <property type="match status" value="1"/>
</dbReference>
<sequence length="218" mass="24603">MSVIVEMEVAASDFELGRILDVVSGVRIEVETMVPAGERAVPLFWVYDGDQNSFESRVREHPAVDAVTEIDEFEDRTLYAIDWNVEFDHFFGAIVENEGHVLAATGHSDAWQFELRFPDHDSLSAFRESLDDARINFEVIRVYNPTKPDAGPWFGLTPTQREALVLAVESGYYDIPRTCTTVELAEKLDISDQAVTERLRRAIVNLVNHSLLVTADDD</sequence>
<evidence type="ECO:0000259" key="3">
    <source>
        <dbReference type="Pfam" id="PF04967"/>
    </source>
</evidence>